<organism evidence="2 3">
    <name type="scientific">Sphaeroforma arctica JP610</name>
    <dbReference type="NCBI Taxonomy" id="667725"/>
    <lineage>
        <taxon>Eukaryota</taxon>
        <taxon>Ichthyosporea</taxon>
        <taxon>Ichthyophonida</taxon>
        <taxon>Sphaeroforma</taxon>
    </lineage>
</organism>
<dbReference type="GeneID" id="25915336"/>
<protein>
    <recommendedName>
        <fullName evidence="4">Tudor domain-containing protein</fullName>
    </recommendedName>
</protein>
<keyword evidence="3" id="KW-1185">Reference proteome</keyword>
<evidence type="ECO:0000256" key="1">
    <source>
        <dbReference type="SAM" id="MobiDB-lite"/>
    </source>
</evidence>
<feature type="non-terminal residue" evidence="2">
    <location>
        <position position="154"/>
    </location>
</feature>
<dbReference type="CDD" id="cd04508">
    <property type="entry name" value="Tudor_SF"/>
    <property type="match status" value="1"/>
</dbReference>
<gene>
    <name evidence="2" type="ORF">SARC_14832</name>
</gene>
<sequence length="154" mass="17404">MLANHPELKKQQSQLTKRPVSTHTIKNMPQTQLHTQMLARYLKRKKQSSKFSEGPAVSFAPGTVSPRNRGRQRKLIKALNQRDGVGSLDSVGDSHLKVGGPCMSLFKPNKLWYPGKVVSMRVVDILNIVIYDDDDTALHRDVPIQKHMCRPLKP</sequence>
<accession>A0A0L0F7I0</accession>
<name>A0A0L0F7I0_9EUKA</name>
<evidence type="ECO:0000313" key="2">
    <source>
        <dbReference type="EMBL" id="KNC72609.1"/>
    </source>
</evidence>
<dbReference type="EMBL" id="KQ246761">
    <property type="protein sequence ID" value="KNC72609.1"/>
    <property type="molecule type" value="Genomic_DNA"/>
</dbReference>
<feature type="compositionally biased region" description="Polar residues" evidence="1">
    <location>
        <begin position="11"/>
        <end position="32"/>
    </location>
</feature>
<evidence type="ECO:0000313" key="3">
    <source>
        <dbReference type="Proteomes" id="UP000054560"/>
    </source>
</evidence>
<feature type="region of interest" description="Disordered" evidence="1">
    <location>
        <begin position="1"/>
        <end position="32"/>
    </location>
</feature>
<dbReference type="RefSeq" id="XP_014146511.1">
    <property type="nucleotide sequence ID" value="XM_014291036.1"/>
</dbReference>
<dbReference type="Proteomes" id="UP000054560">
    <property type="component" value="Unassembled WGS sequence"/>
</dbReference>
<evidence type="ECO:0008006" key="4">
    <source>
        <dbReference type="Google" id="ProtNLM"/>
    </source>
</evidence>
<feature type="region of interest" description="Disordered" evidence="1">
    <location>
        <begin position="44"/>
        <end position="71"/>
    </location>
</feature>
<dbReference type="AlphaFoldDB" id="A0A0L0F7I0"/>
<feature type="compositionally biased region" description="Basic and acidic residues" evidence="1">
    <location>
        <begin position="1"/>
        <end position="10"/>
    </location>
</feature>
<proteinExistence type="predicted"/>
<reference evidence="2 3" key="1">
    <citation type="submission" date="2011-02" db="EMBL/GenBank/DDBJ databases">
        <title>The Genome Sequence of Sphaeroforma arctica JP610.</title>
        <authorList>
            <consortium name="The Broad Institute Genome Sequencing Platform"/>
            <person name="Russ C."/>
            <person name="Cuomo C."/>
            <person name="Young S.K."/>
            <person name="Zeng Q."/>
            <person name="Gargeya S."/>
            <person name="Alvarado L."/>
            <person name="Berlin A."/>
            <person name="Chapman S.B."/>
            <person name="Chen Z."/>
            <person name="Freedman E."/>
            <person name="Gellesch M."/>
            <person name="Goldberg J."/>
            <person name="Griggs A."/>
            <person name="Gujja S."/>
            <person name="Heilman E."/>
            <person name="Heiman D."/>
            <person name="Howarth C."/>
            <person name="Mehta T."/>
            <person name="Neiman D."/>
            <person name="Pearson M."/>
            <person name="Roberts A."/>
            <person name="Saif S."/>
            <person name="Shea T."/>
            <person name="Shenoy N."/>
            <person name="Sisk P."/>
            <person name="Stolte C."/>
            <person name="Sykes S."/>
            <person name="White J."/>
            <person name="Yandava C."/>
            <person name="Burger G."/>
            <person name="Gray M.W."/>
            <person name="Holland P.W.H."/>
            <person name="King N."/>
            <person name="Lang F.B.F."/>
            <person name="Roger A.J."/>
            <person name="Ruiz-Trillo I."/>
            <person name="Haas B."/>
            <person name="Nusbaum C."/>
            <person name="Birren B."/>
        </authorList>
    </citation>
    <scope>NUCLEOTIDE SEQUENCE [LARGE SCALE GENOMIC DNA]</scope>
    <source>
        <strain evidence="2 3">JP610</strain>
    </source>
</reference>